<comment type="caution">
    <text evidence="1">The sequence shown here is derived from an EMBL/GenBank/DDBJ whole genome shotgun (WGS) entry which is preliminary data.</text>
</comment>
<evidence type="ECO:0000313" key="2">
    <source>
        <dbReference type="Proteomes" id="UP000756346"/>
    </source>
</evidence>
<proteinExistence type="predicted"/>
<evidence type="ECO:0000313" key="1">
    <source>
        <dbReference type="EMBL" id="KAH7027990.1"/>
    </source>
</evidence>
<dbReference type="GeneID" id="70184132"/>
<sequence>MLIAFVWYITRQQIHQLPMSEGLVQGTVLDAERLMCYFIPAERAESFVGQEDFDARDLMTGDHSEPKKFALERSSCGQGEAGEFVACGPPPVTQLSARHLPCQMQATIVTFGRVAFDVPWGDSRRHTPWKRRLDAWLPVNAMDLARSGQRWS</sequence>
<reference evidence="1" key="1">
    <citation type="journal article" date="2021" name="Nat. Commun.">
        <title>Genetic determinants of endophytism in the Arabidopsis root mycobiome.</title>
        <authorList>
            <person name="Mesny F."/>
            <person name="Miyauchi S."/>
            <person name="Thiergart T."/>
            <person name="Pickel B."/>
            <person name="Atanasova L."/>
            <person name="Karlsson M."/>
            <person name="Huettel B."/>
            <person name="Barry K.W."/>
            <person name="Haridas S."/>
            <person name="Chen C."/>
            <person name="Bauer D."/>
            <person name="Andreopoulos W."/>
            <person name="Pangilinan J."/>
            <person name="LaButti K."/>
            <person name="Riley R."/>
            <person name="Lipzen A."/>
            <person name="Clum A."/>
            <person name="Drula E."/>
            <person name="Henrissat B."/>
            <person name="Kohler A."/>
            <person name="Grigoriev I.V."/>
            <person name="Martin F.M."/>
            <person name="Hacquard S."/>
        </authorList>
    </citation>
    <scope>NUCLEOTIDE SEQUENCE</scope>
    <source>
        <strain evidence="1">MPI-CAGE-CH-0230</strain>
    </source>
</reference>
<gene>
    <name evidence="1" type="ORF">B0I36DRAFT_328403</name>
</gene>
<dbReference type="AlphaFoldDB" id="A0A9P8Y2H5"/>
<protein>
    <submittedName>
        <fullName evidence="1">Uncharacterized protein</fullName>
    </submittedName>
</protein>
<accession>A0A9P8Y2H5</accession>
<dbReference type="RefSeq" id="XP_046010789.1">
    <property type="nucleotide sequence ID" value="XM_046154586.1"/>
</dbReference>
<organism evidence="1 2">
    <name type="scientific">Microdochium trichocladiopsis</name>
    <dbReference type="NCBI Taxonomy" id="1682393"/>
    <lineage>
        <taxon>Eukaryota</taxon>
        <taxon>Fungi</taxon>
        <taxon>Dikarya</taxon>
        <taxon>Ascomycota</taxon>
        <taxon>Pezizomycotina</taxon>
        <taxon>Sordariomycetes</taxon>
        <taxon>Xylariomycetidae</taxon>
        <taxon>Xylariales</taxon>
        <taxon>Microdochiaceae</taxon>
        <taxon>Microdochium</taxon>
    </lineage>
</organism>
<name>A0A9P8Y2H5_9PEZI</name>
<dbReference type="Proteomes" id="UP000756346">
    <property type="component" value="Unassembled WGS sequence"/>
</dbReference>
<keyword evidence="2" id="KW-1185">Reference proteome</keyword>
<dbReference type="EMBL" id="JAGTJQ010000007">
    <property type="protein sequence ID" value="KAH7027990.1"/>
    <property type="molecule type" value="Genomic_DNA"/>
</dbReference>